<dbReference type="InterPro" id="IPR011989">
    <property type="entry name" value="ARM-like"/>
</dbReference>
<dbReference type="InterPro" id="IPR058584">
    <property type="entry name" value="IMB1_TNPO1-like_TPR"/>
</dbReference>
<evidence type="ECO:0000256" key="2">
    <source>
        <dbReference type="ARBA" id="ARBA00010907"/>
    </source>
</evidence>
<keyword evidence="5" id="KW-0677">Repeat</keyword>
<keyword evidence="4" id="KW-0963">Cytoplasm</keyword>
<dbReference type="SUPFAM" id="SSF48371">
    <property type="entry name" value="ARM repeat"/>
    <property type="match status" value="1"/>
</dbReference>
<accession>A0A6J1QN86</accession>
<organism evidence="9 10">
    <name type="scientific">Temnothorax curvispinosus</name>
    <dbReference type="NCBI Taxonomy" id="300111"/>
    <lineage>
        <taxon>Eukaryota</taxon>
        <taxon>Metazoa</taxon>
        <taxon>Ecdysozoa</taxon>
        <taxon>Arthropoda</taxon>
        <taxon>Hexapoda</taxon>
        <taxon>Insecta</taxon>
        <taxon>Pterygota</taxon>
        <taxon>Neoptera</taxon>
        <taxon>Endopterygota</taxon>
        <taxon>Hymenoptera</taxon>
        <taxon>Apocrita</taxon>
        <taxon>Aculeata</taxon>
        <taxon>Formicoidea</taxon>
        <taxon>Formicidae</taxon>
        <taxon>Myrmicinae</taxon>
        <taxon>Temnothorax</taxon>
    </lineage>
</organism>
<dbReference type="PROSITE" id="PS50166">
    <property type="entry name" value="IMPORTIN_B_NT"/>
    <property type="match status" value="1"/>
</dbReference>
<feature type="domain" description="Importin N-terminal" evidence="8">
    <location>
        <begin position="38"/>
        <end position="118"/>
    </location>
</feature>
<gene>
    <name evidence="10 11" type="primary">LOC112461129</name>
</gene>
<evidence type="ECO:0000256" key="7">
    <source>
        <dbReference type="PROSITE-ProRule" id="PRU00103"/>
    </source>
</evidence>
<evidence type="ECO:0000256" key="5">
    <source>
        <dbReference type="ARBA" id="ARBA00022737"/>
    </source>
</evidence>
<name>A0A6J1QN86_9HYME</name>
<evidence type="ECO:0000313" key="10">
    <source>
        <dbReference type="RefSeq" id="XP_024882015.1"/>
    </source>
</evidence>
<feature type="repeat" description="HEAT" evidence="7">
    <location>
        <begin position="441"/>
        <end position="479"/>
    </location>
</feature>
<evidence type="ECO:0000313" key="11">
    <source>
        <dbReference type="RefSeq" id="XP_024882016.1"/>
    </source>
</evidence>
<dbReference type="InterPro" id="IPR021133">
    <property type="entry name" value="HEAT_type_2"/>
</dbReference>
<dbReference type="RefSeq" id="XP_024882016.1">
    <property type="nucleotide sequence ID" value="XM_025026248.1"/>
</dbReference>
<proteinExistence type="inferred from homology"/>
<dbReference type="Pfam" id="PF03810">
    <property type="entry name" value="IBN_N"/>
    <property type="match status" value="1"/>
</dbReference>
<dbReference type="AlphaFoldDB" id="A0A6J1QN86"/>
<dbReference type="FunFam" id="1.25.10.10:FF:000027">
    <property type="entry name" value="Importin subunit beta-1"/>
    <property type="match status" value="1"/>
</dbReference>
<evidence type="ECO:0000256" key="1">
    <source>
        <dbReference type="ARBA" id="ARBA00004496"/>
    </source>
</evidence>
<sequence>MDMDPEMLWLIQILEMTVSRRSRNQIDRELDQIDRESAQACLQQMAERTLHEFVQRLSAVLVAVGASPVARKVAGLQLKNQLISEDPDMNFQYQQRWLTIPAETRENIKNNILGALGMENNNTRRKRPSSAAQCVAHVAVTELAVGQWSELIPLLVNNVVNATSTEMMKEATLETIGYICQEIESEVLVSQSNEILTAIIHGMKGSSTSNHVRLAATSALYNSLEFTKGNFEKETERNFIMEVVCEATQSTNTQIRVAALQCLVKIMSLSRDTVASRAEFFLYMEPYMSPALFPITLEAMKSDIDEVALQGIEFWSNVSDEEVDLSMEEGEASEGGRPPLKVSRHYAKGALQYLVPVLMKKLTKQEEFDDEDDWNPSKAAGVCLMLLSSCCEEAIVPFVLPFVKDNIKSQDWRYRDAALMAFGSILGGLEPATLKPLVEQAMPTLIELMYDNSVVVRDTAAWTFGRICEMIPDAAINETYLKPLLESLVTGLKAEPRVAANVCWAFTGLAEASYESAEASEDGNQPETYCMSQYFDFIIQRLLETTDRPDGAQANLRSAAYEALMEMVKNSPRDCYVTVQKTTMVILERLQQVLQMESHIQSHSDRAQYNDLQSLLCATLQSVLRKVTPEDAPQISDVIMTALLAMFSSNSCKSGGVQEDALMAVSTLVEVLGEGFLKYMEAFKPYLCLGLKNYAEYQVCCAAVGLTGDICRALKGKMLPYCDEIMTLLLENLSNNAVHRSVKPQIFSAFGDIAMSIGPEFKKYLDVVLQTLVQASQANVDRSDYDMIDYLNELREGVLEAYTGIVQGLRGDANNCPDAAIALIEPHVPFIIQFITSIAQDREHSEGNVSAAVGLLGDLVMVFGTKLLPMVETDPLNDLLAKGRKSRTHKTKQLASWAAKEIRKLKTAATNATSS</sequence>
<dbReference type="Proteomes" id="UP000504618">
    <property type="component" value="Unplaced"/>
</dbReference>
<dbReference type="Pfam" id="PF25574">
    <property type="entry name" value="TPR_IMB1"/>
    <property type="match status" value="1"/>
</dbReference>
<comment type="similarity">
    <text evidence="2">Belongs to the importin beta family. Importin beta-1 subfamily.</text>
</comment>
<dbReference type="GeneID" id="112461129"/>
<evidence type="ECO:0000256" key="6">
    <source>
        <dbReference type="ARBA" id="ARBA00022927"/>
    </source>
</evidence>
<evidence type="ECO:0000256" key="3">
    <source>
        <dbReference type="ARBA" id="ARBA00022448"/>
    </source>
</evidence>
<reference evidence="10 11" key="1">
    <citation type="submission" date="2025-04" db="UniProtKB">
        <authorList>
            <consortium name="RefSeq"/>
        </authorList>
    </citation>
    <scope>IDENTIFICATION</scope>
    <source>
        <tissue evidence="10 11">Whole body</tissue>
    </source>
</reference>
<evidence type="ECO:0000259" key="8">
    <source>
        <dbReference type="PROSITE" id="PS50166"/>
    </source>
</evidence>
<dbReference type="GO" id="GO:0006606">
    <property type="term" value="P:protein import into nucleus"/>
    <property type="evidence" value="ECO:0007669"/>
    <property type="project" value="InterPro"/>
</dbReference>
<dbReference type="GO" id="GO:0005737">
    <property type="term" value="C:cytoplasm"/>
    <property type="evidence" value="ECO:0007669"/>
    <property type="project" value="UniProtKB-SubCell"/>
</dbReference>
<keyword evidence="6" id="KW-0653">Protein transport</keyword>
<protein>
    <submittedName>
        <fullName evidence="10">Importin subunit beta-1 isoform X1</fullName>
    </submittedName>
    <submittedName>
        <fullName evidence="11">Importin subunit beta-1 isoform X2</fullName>
    </submittedName>
</protein>
<evidence type="ECO:0000256" key="4">
    <source>
        <dbReference type="ARBA" id="ARBA00022490"/>
    </source>
</evidence>
<dbReference type="PANTHER" id="PTHR10527">
    <property type="entry name" value="IMPORTIN BETA"/>
    <property type="match status" value="1"/>
</dbReference>
<keyword evidence="9" id="KW-1185">Reference proteome</keyword>
<dbReference type="InterPro" id="IPR040122">
    <property type="entry name" value="Importin_beta"/>
</dbReference>
<dbReference type="Pfam" id="PF13513">
    <property type="entry name" value="HEAT_EZ"/>
    <property type="match status" value="1"/>
</dbReference>
<evidence type="ECO:0000313" key="9">
    <source>
        <dbReference type="Proteomes" id="UP000504618"/>
    </source>
</evidence>
<dbReference type="RefSeq" id="XP_024882015.1">
    <property type="nucleotide sequence ID" value="XM_025026247.1"/>
</dbReference>
<dbReference type="InterPro" id="IPR016024">
    <property type="entry name" value="ARM-type_fold"/>
</dbReference>
<dbReference type="Gene3D" id="1.25.10.10">
    <property type="entry name" value="Leucine-rich Repeat Variant"/>
    <property type="match status" value="1"/>
</dbReference>
<dbReference type="InterPro" id="IPR001494">
    <property type="entry name" value="Importin-beta_N"/>
</dbReference>
<keyword evidence="3" id="KW-0813">Transport</keyword>
<dbReference type="PROSITE" id="PS50077">
    <property type="entry name" value="HEAT_REPEAT"/>
    <property type="match status" value="1"/>
</dbReference>
<dbReference type="GO" id="GO:0031267">
    <property type="term" value="F:small GTPase binding"/>
    <property type="evidence" value="ECO:0007669"/>
    <property type="project" value="InterPro"/>
</dbReference>
<dbReference type="CTD" id="35336"/>
<comment type="subcellular location">
    <subcellularLocation>
        <location evidence="1">Cytoplasm</location>
    </subcellularLocation>
</comment>